<dbReference type="SUPFAM" id="SSF57535">
    <property type="entry name" value="Complement control module/SCR domain"/>
    <property type="match status" value="1"/>
</dbReference>
<gene>
    <name evidence="2" type="ORF">CGI_10015663</name>
</gene>
<dbReference type="CDD" id="cd00033">
    <property type="entry name" value="CCP"/>
    <property type="match status" value="1"/>
</dbReference>
<dbReference type="InterPro" id="IPR035976">
    <property type="entry name" value="Sushi/SCR/CCP_sf"/>
</dbReference>
<reference evidence="2" key="1">
    <citation type="journal article" date="2012" name="Nature">
        <title>The oyster genome reveals stress adaptation and complexity of shell formation.</title>
        <authorList>
            <person name="Zhang G."/>
            <person name="Fang X."/>
            <person name="Guo X."/>
            <person name="Li L."/>
            <person name="Luo R."/>
            <person name="Xu F."/>
            <person name="Yang P."/>
            <person name="Zhang L."/>
            <person name="Wang X."/>
            <person name="Qi H."/>
            <person name="Xiong Z."/>
            <person name="Que H."/>
            <person name="Xie Y."/>
            <person name="Holland P.W."/>
            <person name="Paps J."/>
            <person name="Zhu Y."/>
            <person name="Wu F."/>
            <person name="Chen Y."/>
            <person name="Wang J."/>
            <person name="Peng C."/>
            <person name="Meng J."/>
            <person name="Yang L."/>
            <person name="Liu J."/>
            <person name="Wen B."/>
            <person name="Zhang N."/>
            <person name="Huang Z."/>
            <person name="Zhu Q."/>
            <person name="Feng Y."/>
            <person name="Mount A."/>
            <person name="Hedgecock D."/>
            <person name="Xu Z."/>
            <person name="Liu Y."/>
            <person name="Domazet-Loso T."/>
            <person name="Du Y."/>
            <person name="Sun X."/>
            <person name="Zhang S."/>
            <person name="Liu B."/>
            <person name="Cheng P."/>
            <person name="Jiang X."/>
            <person name="Li J."/>
            <person name="Fan D."/>
            <person name="Wang W."/>
            <person name="Fu W."/>
            <person name="Wang T."/>
            <person name="Wang B."/>
            <person name="Zhang J."/>
            <person name="Peng Z."/>
            <person name="Li Y."/>
            <person name="Li N."/>
            <person name="Wang J."/>
            <person name="Chen M."/>
            <person name="He Y."/>
            <person name="Tan F."/>
            <person name="Song X."/>
            <person name="Zheng Q."/>
            <person name="Huang R."/>
            <person name="Yang H."/>
            <person name="Du X."/>
            <person name="Chen L."/>
            <person name="Yang M."/>
            <person name="Gaffney P.M."/>
            <person name="Wang S."/>
            <person name="Luo L."/>
            <person name="She Z."/>
            <person name="Ming Y."/>
            <person name="Huang W."/>
            <person name="Zhang S."/>
            <person name="Huang B."/>
            <person name="Zhang Y."/>
            <person name="Qu T."/>
            <person name="Ni P."/>
            <person name="Miao G."/>
            <person name="Wang J."/>
            <person name="Wang Q."/>
            <person name="Steinberg C.E."/>
            <person name="Wang H."/>
            <person name="Li N."/>
            <person name="Qian L."/>
            <person name="Zhang G."/>
            <person name="Li Y."/>
            <person name="Yang H."/>
            <person name="Liu X."/>
            <person name="Wang J."/>
            <person name="Yin Y."/>
            <person name="Wang J."/>
        </authorList>
    </citation>
    <scope>NUCLEOTIDE SEQUENCE [LARGE SCALE GENOMIC DNA]</scope>
    <source>
        <strain evidence="2">05x7-T-G4-1.051#20</strain>
    </source>
</reference>
<dbReference type="EMBL" id="JH816571">
    <property type="protein sequence ID" value="EKC27749.1"/>
    <property type="molecule type" value="Genomic_DNA"/>
</dbReference>
<comment type="caution">
    <text evidence="1">Lacks conserved residue(s) required for the propagation of feature annotation.</text>
</comment>
<sequence length="84" mass="9025">MLPVAKCVANAEECFAPYPALHNGHLSVRTFSPITATYACNSGYTGVGPVNKITCPPGGTWSAMSYTCYPPGRCRFRPIDKRGV</sequence>
<dbReference type="AlphaFoldDB" id="K1Q8R5"/>
<keyword evidence="1" id="KW-0768">Sushi</keyword>
<name>K1Q8R5_MAGGI</name>
<dbReference type="Pfam" id="PF00084">
    <property type="entry name" value="Sushi"/>
    <property type="match status" value="1"/>
</dbReference>
<dbReference type="InterPro" id="IPR000436">
    <property type="entry name" value="Sushi_SCR_CCP_dom"/>
</dbReference>
<proteinExistence type="predicted"/>
<organism evidence="2">
    <name type="scientific">Magallana gigas</name>
    <name type="common">Pacific oyster</name>
    <name type="synonym">Crassostrea gigas</name>
    <dbReference type="NCBI Taxonomy" id="29159"/>
    <lineage>
        <taxon>Eukaryota</taxon>
        <taxon>Metazoa</taxon>
        <taxon>Spiralia</taxon>
        <taxon>Lophotrochozoa</taxon>
        <taxon>Mollusca</taxon>
        <taxon>Bivalvia</taxon>
        <taxon>Autobranchia</taxon>
        <taxon>Pteriomorphia</taxon>
        <taxon>Ostreida</taxon>
        <taxon>Ostreoidea</taxon>
        <taxon>Ostreidae</taxon>
        <taxon>Magallana</taxon>
    </lineage>
</organism>
<evidence type="ECO:0000256" key="1">
    <source>
        <dbReference type="PROSITE-ProRule" id="PRU00302"/>
    </source>
</evidence>
<dbReference type="Gene3D" id="2.10.70.10">
    <property type="entry name" value="Complement Module, domain 1"/>
    <property type="match status" value="1"/>
</dbReference>
<evidence type="ECO:0000313" key="2">
    <source>
        <dbReference type="EMBL" id="EKC27749.1"/>
    </source>
</evidence>
<dbReference type="PROSITE" id="PS50923">
    <property type="entry name" value="SUSHI"/>
    <property type="match status" value="1"/>
</dbReference>
<accession>K1Q8R5</accession>
<dbReference type="InParanoid" id="K1Q8R5"/>
<dbReference type="HOGENOM" id="CLU_2529622_0_0_1"/>
<protein>
    <submittedName>
        <fullName evidence="2">Uncharacterized protein</fullName>
    </submittedName>
</protein>